<organism evidence="1">
    <name type="scientific">Lotus japonicus</name>
    <name type="common">Lotus corniculatus var. japonicus</name>
    <dbReference type="NCBI Taxonomy" id="34305"/>
    <lineage>
        <taxon>Eukaryota</taxon>
        <taxon>Viridiplantae</taxon>
        <taxon>Streptophyta</taxon>
        <taxon>Embryophyta</taxon>
        <taxon>Tracheophyta</taxon>
        <taxon>Spermatophyta</taxon>
        <taxon>Magnoliopsida</taxon>
        <taxon>eudicotyledons</taxon>
        <taxon>Gunneridae</taxon>
        <taxon>Pentapetalae</taxon>
        <taxon>rosids</taxon>
        <taxon>fabids</taxon>
        <taxon>Fabales</taxon>
        <taxon>Fabaceae</taxon>
        <taxon>Papilionoideae</taxon>
        <taxon>50 kb inversion clade</taxon>
        <taxon>NPAAA clade</taxon>
        <taxon>Hologalegina</taxon>
        <taxon>robinioid clade</taxon>
        <taxon>Loteae</taxon>
        <taxon>Lotus</taxon>
    </lineage>
</organism>
<protein>
    <submittedName>
        <fullName evidence="1">Uncharacterized protein</fullName>
    </submittedName>
</protein>
<dbReference type="EMBL" id="BT146619">
    <property type="protein sequence ID" value="AFK46413.1"/>
    <property type="molecule type" value="mRNA"/>
</dbReference>
<reference evidence="1" key="1">
    <citation type="submission" date="2012-05" db="EMBL/GenBank/DDBJ databases">
        <authorList>
            <person name="Krishnakumar V."/>
            <person name="Cheung F."/>
            <person name="Xiao Y."/>
            <person name="Chan A."/>
            <person name="Moskal W.A."/>
            <person name="Town C.D."/>
        </authorList>
    </citation>
    <scope>NUCLEOTIDE SEQUENCE</scope>
</reference>
<accession>I3T1M1</accession>
<proteinExistence type="evidence at transcript level"/>
<sequence>MLRLLAMHKTLLVMNDEKLSESVTQK</sequence>
<name>I3T1M1_LOTJA</name>
<evidence type="ECO:0000313" key="1">
    <source>
        <dbReference type="EMBL" id="AFK46413.1"/>
    </source>
</evidence>
<dbReference type="AlphaFoldDB" id="I3T1M1"/>